<dbReference type="EMBL" id="JAQQFN010000028">
    <property type="protein sequence ID" value="MFL9887519.1"/>
    <property type="molecule type" value="Genomic_DNA"/>
</dbReference>
<dbReference type="InterPro" id="IPR036291">
    <property type="entry name" value="NAD(P)-bd_dom_sf"/>
</dbReference>
<keyword evidence="2" id="KW-1185">Reference proteome</keyword>
<dbReference type="SUPFAM" id="SSF51735">
    <property type="entry name" value="NAD(P)-binding Rossmann-fold domains"/>
    <property type="match status" value="1"/>
</dbReference>
<name>A0ABW8ZZB9_9BURK</name>
<gene>
    <name evidence="1" type="ORF">PQR66_31115</name>
</gene>
<evidence type="ECO:0000313" key="2">
    <source>
        <dbReference type="Proteomes" id="UP001629249"/>
    </source>
</evidence>
<protein>
    <recommendedName>
        <fullName evidence="3">Short chain dehydrogenase</fullName>
    </recommendedName>
</protein>
<dbReference type="Gene3D" id="3.40.50.720">
    <property type="entry name" value="NAD(P)-binding Rossmann-like Domain"/>
    <property type="match status" value="1"/>
</dbReference>
<sequence>MNQIPILEGKTALVTGGAGGIGLASAQALAQDGGCELRTNPLLDDTIAHLYGEAALHAVRTGHVPVAA</sequence>
<reference evidence="1 2" key="1">
    <citation type="journal article" date="2024" name="Chem. Sci.">
        <title>Discovery of megapolipeptins by genome mining of a Burkholderiales bacteria collection.</title>
        <authorList>
            <person name="Paulo B.S."/>
            <person name="Recchia M.J.J."/>
            <person name="Lee S."/>
            <person name="Fergusson C.H."/>
            <person name="Romanowski S.B."/>
            <person name="Hernandez A."/>
            <person name="Krull N."/>
            <person name="Liu D.Y."/>
            <person name="Cavanagh H."/>
            <person name="Bos A."/>
            <person name="Gray C.A."/>
            <person name="Murphy B.T."/>
            <person name="Linington R.G."/>
            <person name="Eustaquio A.S."/>
        </authorList>
    </citation>
    <scope>NUCLEOTIDE SEQUENCE [LARGE SCALE GENOMIC DNA]</scope>
    <source>
        <strain evidence="1 2">RL16-012-BIC-B</strain>
    </source>
</reference>
<organism evidence="1 2">
    <name type="scientific">Paraburkholderia agricolaris</name>
    <dbReference type="NCBI Taxonomy" id="2152888"/>
    <lineage>
        <taxon>Bacteria</taxon>
        <taxon>Pseudomonadati</taxon>
        <taxon>Pseudomonadota</taxon>
        <taxon>Betaproteobacteria</taxon>
        <taxon>Burkholderiales</taxon>
        <taxon>Burkholderiaceae</taxon>
        <taxon>Paraburkholderia</taxon>
    </lineage>
</organism>
<dbReference type="Proteomes" id="UP001629249">
    <property type="component" value="Unassembled WGS sequence"/>
</dbReference>
<accession>A0ABW8ZZB9</accession>
<comment type="caution">
    <text evidence="1">The sequence shown here is derived from an EMBL/GenBank/DDBJ whole genome shotgun (WGS) entry which is preliminary data.</text>
</comment>
<dbReference type="RefSeq" id="WP_174771779.1">
    <property type="nucleotide sequence ID" value="NZ_JAQQFH010000030.1"/>
</dbReference>
<evidence type="ECO:0008006" key="3">
    <source>
        <dbReference type="Google" id="ProtNLM"/>
    </source>
</evidence>
<evidence type="ECO:0000313" key="1">
    <source>
        <dbReference type="EMBL" id="MFL9887519.1"/>
    </source>
</evidence>
<proteinExistence type="predicted"/>